<evidence type="ECO:0000313" key="1">
    <source>
        <dbReference type="EMBL" id="MPL86035.1"/>
    </source>
</evidence>
<dbReference type="EMBL" id="VSSQ01000215">
    <property type="protein sequence ID" value="MPL86035.1"/>
    <property type="molecule type" value="Genomic_DNA"/>
</dbReference>
<dbReference type="Pfam" id="PF13557">
    <property type="entry name" value="Phenol_MetA_deg"/>
    <property type="match status" value="1"/>
</dbReference>
<organism evidence="1">
    <name type="scientific">bioreactor metagenome</name>
    <dbReference type="NCBI Taxonomy" id="1076179"/>
    <lineage>
        <taxon>unclassified sequences</taxon>
        <taxon>metagenomes</taxon>
        <taxon>ecological metagenomes</taxon>
    </lineage>
</organism>
<dbReference type="InterPro" id="IPR025737">
    <property type="entry name" value="FApF"/>
</dbReference>
<proteinExistence type="predicted"/>
<reference evidence="1" key="1">
    <citation type="submission" date="2019-08" db="EMBL/GenBank/DDBJ databases">
        <authorList>
            <person name="Kucharzyk K."/>
            <person name="Murdoch R.W."/>
            <person name="Higgins S."/>
            <person name="Loffler F."/>
        </authorList>
    </citation>
    <scope>NUCLEOTIDE SEQUENCE</scope>
</reference>
<dbReference type="AlphaFoldDB" id="A0A644V4S1"/>
<gene>
    <name evidence="1" type="ORF">SDC9_32011</name>
</gene>
<protein>
    <recommendedName>
        <fullName evidence="2">Transporter</fullName>
    </recommendedName>
</protein>
<evidence type="ECO:0008006" key="2">
    <source>
        <dbReference type="Google" id="ProtNLM"/>
    </source>
</evidence>
<accession>A0A644V4S1</accession>
<comment type="caution">
    <text evidence="1">The sequence shown here is derived from an EMBL/GenBank/DDBJ whole genome shotgun (WGS) entry which is preliminary data.</text>
</comment>
<sequence>MKRIIFAGKLLMCCWIIQPNIAFATEGASSYYFPGSATTFATSVAPTPGFMFVNEMLFYSGKAQKAVLRGKVNLDLHANAFYNYVGGFYTFNKPVLGGKLQVGGLVPIGHTDLNAKVNTISVSDTDTNIGDSIVSAALYYGKGKVRYKLTESIFVPTGAYSTGNLSNTGRNYWAFDTSVAISWLNLKRKTEITLTPGIMFNTKNTETDYKSGSEFHVDLAMNKYFTKNFAAGIHSYYYRQVSDDSGRGAKLGGFRGGSLGVGPAILWTPPAGKGKVSVIAKWLHDVHQSNRLHGDYAQITLGYKF</sequence>
<name>A0A644V4S1_9ZZZZ</name>